<dbReference type="AlphaFoldDB" id="A0A8S1PA16"/>
<evidence type="ECO:0000313" key="2">
    <source>
        <dbReference type="Proteomes" id="UP000692954"/>
    </source>
</evidence>
<comment type="caution">
    <text evidence="1">The sequence shown here is derived from an EMBL/GenBank/DDBJ whole genome shotgun (WGS) entry which is preliminary data.</text>
</comment>
<dbReference type="EMBL" id="CAJJDN010000072">
    <property type="protein sequence ID" value="CAD8099583.1"/>
    <property type="molecule type" value="Genomic_DNA"/>
</dbReference>
<evidence type="ECO:0000313" key="1">
    <source>
        <dbReference type="EMBL" id="CAD8099583.1"/>
    </source>
</evidence>
<organism evidence="1 2">
    <name type="scientific">Paramecium sonneborni</name>
    <dbReference type="NCBI Taxonomy" id="65129"/>
    <lineage>
        <taxon>Eukaryota</taxon>
        <taxon>Sar</taxon>
        <taxon>Alveolata</taxon>
        <taxon>Ciliophora</taxon>
        <taxon>Intramacronucleata</taxon>
        <taxon>Oligohymenophorea</taxon>
        <taxon>Peniculida</taxon>
        <taxon>Parameciidae</taxon>
        <taxon>Paramecium</taxon>
    </lineage>
</organism>
<gene>
    <name evidence="1" type="ORF">PSON_ATCC_30995.1.T0720095</name>
</gene>
<proteinExistence type="predicted"/>
<keyword evidence="2" id="KW-1185">Reference proteome</keyword>
<reference evidence="1" key="1">
    <citation type="submission" date="2021-01" db="EMBL/GenBank/DDBJ databases">
        <authorList>
            <consortium name="Genoscope - CEA"/>
            <person name="William W."/>
        </authorList>
    </citation>
    <scope>NUCLEOTIDE SEQUENCE</scope>
</reference>
<dbReference type="OrthoDB" id="296533at2759"/>
<dbReference type="Proteomes" id="UP000692954">
    <property type="component" value="Unassembled WGS sequence"/>
</dbReference>
<sequence length="253" mass="29517">MGITCSKRKINSQKYVQVQAKPIQASLSTSKEALAFCDSQDLANIMRTKPVKQYLQDVIKKQQIYFDSCEQLTHIIERKSEILLRCYNDFTEKALKIKLIVLKYYNENFLAYQKFEPGCIQENDLVANETMQILLETIIILNCLMDKNFDEEQELWWGNDYFKNRIQNLGGIVEDRIQNDQIVQPIVQYLQALINKVTQSLPINQQQQQQQKPFQHNQSVVNSTAIAQVHLTKFYNDLKLEFARDAGEEQIVS</sequence>
<accession>A0A8S1PA16</accession>
<name>A0A8S1PA16_9CILI</name>
<protein>
    <submittedName>
        <fullName evidence="1">Uncharacterized protein</fullName>
    </submittedName>
</protein>